<dbReference type="AlphaFoldDB" id="A0A0F9RT17"/>
<accession>A0A0F9RT17</accession>
<gene>
    <name evidence="2" type="ORF">LCGC14_0558020</name>
</gene>
<proteinExistence type="predicted"/>
<protein>
    <submittedName>
        <fullName evidence="2">Uncharacterized protein</fullName>
    </submittedName>
</protein>
<evidence type="ECO:0000313" key="2">
    <source>
        <dbReference type="EMBL" id="KKN57869.1"/>
    </source>
</evidence>
<organism evidence="2">
    <name type="scientific">marine sediment metagenome</name>
    <dbReference type="NCBI Taxonomy" id="412755"/>
    <lineage>
        <taxon>unclassified sequences</taxon>
        <taxon>metagenomes</taxon>
        <taxon>ecological metagenomes</taxon>
    </lineage>
</organism>
<feature type="compositionally biased region" description="Acidic residues" evidence="1">
    <location>
        <begin position="79"/>
        <end position="96"/>
    </location>
</feature>
<sequence>MIRPVKEPRKRSTKHYERLLKKLASSKRFASLVEVLRHAACEHLASATDIRQAASLVVHERDWQLYAIKQGHVPKPESVVDDDEIYDEEGDEECLG</sequence>
<name>A0A0F9RT17_9ZZZZ</name>
<reference evidence="2" key="1">
    <citation type="journal article" date="2015" name="Nature">
        <title>Complex archaea that bridge the gap between prokaryotes and eukaryotes.</title>
        <authorList>
            <person name="Spang A."/>
            <person name="Saw J.H."/>
            <person name="Jorgensen S.L."/>
            <person name="Zaremba-Niedzwiedzka K."/>
            <person name="Martijn J."/>
            <person name="Lind A.E."/>
            <person name="van Eijk R."/>
            <person name="Schleper C."/>
            <person name="Guy L."/>
            <person name="Ettema T.J."/>
        </authorList>
    </citation>
    <scope>NUCLEOTIDE SEQUENCE</scope>
</reference>
<evidence type="ECO:0000256" key="1">
    <source>
        <dbReference type="SAM" id="MobiDB-lite"/>
    </source>
</evidence>
<comment type="caution">
    <text evidence="2">The sequence shown here is derived from an EMBL/GenBank/DDBJ whole genome shotgun (WGS) entry which is preliminary data.</text>
</comment>
<feature type="region of interest" description="Disordered" evidence="1">
    <location>
        <begin position="76"/>
        <end position="96"/>
    </location>
</feature>
<dbReference type="EMBL" id="LAZR01000785">
    <property type="protein sequence ID" value="KKN57869.1"/>
    <property type="molecule type" value="Genomic_DNA"/>
</dbReference>